<accession>A0A194X8M2</accession>
<dbReference type="InterPro" id="IPR000210">
    <property type="entry name" value="BTB/POZ_dom"/>
</dbReference>
<dbReference type="RefSeq" id="XP_018070878.1">
    <property type="nucleotide sequence ID" value="XM_018219925.1"/>
</dbReference>
<name>A0A194X8M2_MOLSC</name>
<evidence type="ECO:0000313" key="2">
    <source>
        <dbReference type="EMBL" id="KUJ16523.1"/>
    </source>
</evidence>
<dbReference type="Pfam" id="PF00651">
    <property type="entry name" value="BTB"/>
    <property type="match status" value="1"/>
</dbReference>
<reference evidence="2 3" key="1">
    <citation type="submission" date="2015-10" db="EMBL/GenBank/DDBJ databases">
        <title>Full genome of DAOMC 229536 Phialocephala scopiformis, a fungal endophyte of spruce producing the potent anti-insectan compound rugulosin.</title>
        <authorList>
            <consortium name="DOE Joint Genome Institute"/>
            <person name="Walker A.K."/>
            <person name="Frasz S.L."/>
            <person name="Seifert K.A."/>
            <person name="Miller J.D."/>
            <person name="Mondo S.J."/>
            <person name="Labutti K."/>
            <person name="Lipzen A."/>
            <person name="Dockter R."/>
            <person name="Kennedy M."/>
            <person name="Grigoriev I.V."/>
            <person name="Spatafora J.W."/>
        </authorList>
    </citation>
    <scope>NUCLEOTIDE SEQUENCE [LARGE SCALE GENOMIC DNA]</scope>
    <source>
        <strain evidence="2 3">CBS 120377</strain>
    </source>
</reference>
<dbReference type="CDD" id="cd18186">
    <property type="entry name" value="BTB_POZ_ZBTB_KLHL-like"/>
    <property type="match status" value="1"/>
</dbReference>
<dbReference type="PANTHER" id="PTHR47843">
    <property type="entry name" value="BTB DOMAIN-CONTAINING PROTEIN-RELATED"/>
    <property type="match status" value="1"/>
</dbReference>
<dbReference type="Gene3D" id="3.30.710.10">
    <property type="entry name" value="Potassium Channel Kv1.1, Chain A"/>
    <property type="match status" value="1"/>
</dbReference>
<evidence type="ECO:0000313" key="3">
    <source>
        <dbReference type="Proteomes" id="UP000070700"/>
    </source>
</evidence>
<dbReference type="InterPro" id="IPR011333">
    <property type="entry name" value="SKP1/BTB/POZ_sf"/>
</dbReference>
<sequence length="284" mass="33352">MTGQKRRAVDSVELAEQAKLKIKVRLEIRKKQEVHRSISARVIIGSPQVEIWVGEKQQAFIVHQHLLTLHSGYFNRRFSIDEEDEKIQLPEVQPKRFTDFVSWMYYGTLLDTDVTESETAGEDNWALGSFLEAPSFQNHCMDDCFRHACRDERRHFVYVTSIESVYKATEKASVARKFTTDLMNCLNPLKKLKEGSEKWNDWTAMLERCPDLKADMENAVRQDWNGTYPWDCQYRDSYMVEEFNLGERWEEQILARRSLEQITMDAATGEMKSVLQLSHLKRKK</sequence>
<dbReference type="KEGG" id="psco:LY89DRAFT_734624"/>
<dbReference type="GeneID" id="28829651"/>
<protein>
    <recommendedName>
        <fullName evidence="1">BTB domain-containing protein</fullName>
    </recommendedName>
</protein>
<dbReference type="Proteomes" id="UP000070700">
    <property type="component" value="Unassembled WGS sequence"/>
</dbReference>
<dbReference type="AlphaFoldDB" id="A0A194X8M2"/>
<dbReference type="InParanoid" id="A0A194X8M2"/>
<organism evidence="2 3">
    <name type="scientific">Mollisia scopiformis</name>
    <name type="common">Conifer needle endophyte fungus</name>
    <name type="synonym">Phialocephala scopiformis</name>
    <dbReference type="NCBI Taxonomy" id="149040"/>
    <lineage>
        <taxon>Eukaryota</taxon>
        <taxon>Fungi</taxon>
        <taxon>Dikarya</taxon>
        <taxon>Ascomycota</taxon>
        <taxon>Pezizomycotina</taxon>
        <taxon>Leotiomycetes</taxon>
        <taxon>Helotiales</taxon>
        <taxon>Mollisiaceae</taxon>
        <taxon>Mollisia</taxon>
    </lineage>
</organism>
<dbReference type="OrthoDB" id="1022638at2759"/>
<dbReference type="STRING" id="149040.A0A194X8M2"/>
<dbReference type="EMBL" id="KQ947416">
    <property type="protein sequence ID" value="KUJ16523.1"/>
    <property type="molecule type" value="Genomic_DNA"/>
</dbReference>
<feature type="domain" description="BTB" evidence="1">
    <location>
        <begin position="47"/>
        <end position="113"/>
    </location>
</feature>
<keyword evidence="3" id="KW-1185">Reference proteome</keyword>
<proteinExistence type="predicted"/>
<dbReference type="SUPFAM" id="SSF54695">
    <property type="entry name" value="POZ domain"/>
    <property type="match status" value="1"/>
</dbReference>
<dbReference type="PROSITE" id="PS50097">
    <property type="entry name" value="BTB"/>
    <property type="match status" value="1"/>
</dbReference>
<evidence type="ECO:0000259" key="1">
    <source>
        <dbReference type="PROSITE" id="PS50097"/>
    </source>
</evidence>
<gene>
    <name evidence="2" type="ORF">LY89DRAFT_734624</name>
</gene>